<comment type="caution">
    <text evidence="1">The sequence shown here is derived from an EMBL/GenBank/DDBJ whole genome shotgun (WGS) entry which is preliminary data.</text>
</comment>
<proteinExistence type="predicted"/>
<dbReference type="Proteomes" id="UP000593574">
    <property type="component" value="Unassembled WGS sequence"/>
</dbReference>
<evidence type="ECO:0000313" key="1">
    <source>
        <dbReference type="EMBL" id="MBA0711466.1"/>
    </source>
</evidence>
<evidence type="ECO:0000313" key="2">
    <source>
        <dbReference type="Proteomes" id="UP000593574"/>
    </source>
</evidence>
<keyword evidence="2" id="KW-1185">Reference proteome</keyword>
<sequence>MVSIEKSMKPSRSIIGDTLYTQYTKLHMKQIREWNKRQQEKTTTLTSS</sequence>
<reference evidence="1 2" key="1">
    <citation type="journal article" date="2019" name="Genome Biol. Evol.">
        <title>Insights into the evolution of the New World diploid cottons (Gossypium, subgenus Houzingenia) based on genome sequencing.</title>
        <authorList>
            <person name="Grover C.E."/>
            <person name="Arick M.A. 2nd"/>
            <person name="Thrash A."/>
            <person name="Conover J.L."/>
            <person name="Sanders W.S."/>
            <person name="Peterson D.G."/>
            <person name="Frelichowski J.E."/>
            <person name="Scheffler J.A."/>
            <person name="Scheffler B.E."/>
            <person name="Wendel J.F."/>
        </authorList>
    </citation>
    <scope>NUCLEOTIDE SEQUENCE [LARGE SCALE GENOMIC DNA]</scope>
    <source>
        <strain evidence="1">4</strain>
        <tissue evidence="1">Leaf</tissue>
    </source>
</reference>
<dbReference type="EMBL" id="JABEZV010000005">
    <property type="protein sequence ID" value="MBA0711466.1"/>
    <property type="molecule type" value="Genomic_DNA"/>
</dbReference>
<name>A0A7J8ZHX9_9ROSI</name>
<gene>
    <name evidence="1" type="ORF">Golax_010642</name>
</gene>
<organism evidence="1 2">
    <name type="scientific">Gossypium laxum</name>
    <dbReference type="NCBI Taxonomy" id="34288"/>
    <lineage>
        <taxon>Eukaryota</taxon>
        <taxon>Viridiplantae</taxon>
        <taxon>Streptophyta</taxon>
        <taxon>Embryophyta</taxon>
        <taxon>Tracheophyta</taxon>
        <taxon>Spermatophyta</taxon>
        <taxon>Magnoliopsida</taxon>
        <taxon>eudicotyledons</taxon>
        <taxon>Gunneridae</taxon>
        <taxon>Pentapetalae</taxon>
        <taxon>rosids</taxon>
        <taxon>malvids</taxon>
        <taxon>Malvales</taxon>
        <taxon>Malvaceae</taxon>
        <taxon>Malvoideae</taxon>
        <taxon>Gossypium</taxon>
    </lineage>
</organism>
<dbReference type="AlphaFoldDB" id="A0A7J8ZHX9"/>
<protein>
    <submittedName>
        <fullName evidence="1">Uncharacterized protein</fullName>
    </submittedName>
</protein>
<accession>A0A7J8ZHX9</accession>